<accession>A0A1S1NFA1</accession>
<dbReference type="Proteomes" id="UP000179734">
    <property type="component" value="Unassembled WGS sequence"/>
</dbReference>
<dbReference type="SUPFAM" id="SSF143120">
    <property type="entry name" value="YefM-like"/>
    <property type="match status" value="1"/>
</dbReference>
<sequence>MTELRAHLSDWLDRARAGGEVVITDRGIPVARLNAVDSAGTLARLTAEGVIGKATTPRPVATGRPRPRPRRPVSDRVSDQRR</sequence>
<gene>
    <name evidence="4" type="ORF">BKN37_10510</name>
</gene>
<dbReference type="InterPro" id="IPR036165">
    <property type="entry name" value="YefM-like_sf"/>
</dbReference>
<dbReference type="Pfam" id="PF02604">
    <property type="entry name" value="PhdYeFM_antitox"/>
    <property type="match status" value="1"/>
</dbReference>
<evidence type="ECO:0000256" key="3">
    <source>
        <dbReference type="SAM" id="MobiDB-lite"/>
    </source>
</evidence>
<comment type="similarity">
    <text evidence="1 2">Belongs to the phD/YefM antitoxin family.</text>
</comment>
<comment type="caution">
    <text evidence="4">The sequence shown here is derived from an EMBL/GenBank/DDBJ whole genome shotgun (WGS) entry which is preliminary data.</text>
</comment>
<comment type="function">
    <text evidence="2">Antitoxin component of a type II toxin-antitoxin (TA) system.</text>
</comment>
<dbReference type="GO" id="GO:0097351">
    <property type="term" value="F:toxin sequestering activity"/>
    <property type="evidence" value="ECO:0007669"/>
    <property type="project" value="TreeGrafter"/>
</dbReference>
<reference evidence="4 5" key="1">
    <citation type="submission" date="2016-10" db="EMBL/GenBank/DDBJ databases">
        <title>Genome sequence of Mycobacterium talmonii.</title>
        <authorList>
            <person name="Greninger A.L."/>
            <person name="Elliott B."/>
            <person name="Vasireddy S."/>
            <person name="Vasireddy R."/>
        </authorList>
    </citation>
    <scope>NUCLEOTIDE SEQUENCE [LARGE SCALE GENOMIC DNA]</scope>
    <source>
        <strain evidence="5">NE-TNMC-100812</strain>
    </source>
</reference>
<dbReference type="PANTHER" id="PTHR35377">
    <property type="entry name" value="ANTITOXIN VAPB49-RELATED-RELATED"/>
    <property type="match status" value="1"/>
</dbReference>
<feature type="region of interest" description="Disordered" evidence="3">
    <location>
        <begin position="50"/>
        <end position="82"/>
    </location>
</feature>
<dbReference type="InterPro" id="IPR006442">
    <property type="entry name" value="Antitoxin_Phd/YefM"/>
</dbReference>
<protein>
    <recommendedName>
        <fullName evidence="2">Antitoxin</fullName>
    </recommendedName>
</protein>
<organism evidence="4 5">
    <name type="scientific">Mycobacterium talmoniae</name>
    <dbReference type="NCBI Taxonomy" id="1858794"/>
    <lineage>
        <taxon>Bacteria</taxon>
        <taxon>Bacillati</taxon>
        <taxon>Actinomycetota</taxon>
        <taxon>Actinomycetes</taxon>
        <taxon>Mycobacteriales</taxon>
        <taxon>Mycobacteriaceae</taxon>
        <taxon>Mycobacterium</taxon>
    </lineage>
</organism>
<dbReference type="NCBIfam" id="TIGR01552">
    <property type="entry name" value="phd_fam"/>
    <property type="match status" value="1"/>
</dbReference>
<evidence type="ECO:0000256" key="1">
    <source>
        <dbReference type="ARBA" id="ARBA00009981"/>
    </source>
</evidence>
<dbReference type="InterPro" id="IPR051416">
    <property type="entry name" value="phD-YefM_TA_antitoxins"/>
</dbReference>
<dbReference type="AlphaFoldDB" id="A0A1S1NFA1"/>
<name>A0A1S1NFA1_9MYCO</name>
<keyword evidence="5" id="KW-1185">Reference proteome</keyword>
<proteinExistence type="inferred from homology"/>
<evidence type="ECO:0000313" key="5">
    <source>
        <dbReference type="Proteomes" id="UP000179734"/>
    </source>
</evidence>
<evidence type="ECO:0000256" key="2">
    <source>
        <dbReference type="RuleBase" id="RU362080"/>
    </source>
</evidence>
<dbReference type="Gene3D" id="3.40.1620.10">
    <property type="entry name" value="YefM-like domain"/>
    <property type="match status" value="1"/>
</dbReference>
<feature type="compositionally biased region" description="Basic and acidic residues" evidence="3">
    <location>
        <begin position="72"/>
        <end position="82"/>
    </location>
</feature>
<dbReference type="EMBL" id="MLQM01000043">
    <property type="protein sequence ID" value="OHV04348.1"/>
    <property type="molecule type" value="Genomic_DNA"/>
</dbReference>
<dbReference type="PANTHER" id="PTHR35377:SF5">
    <property type="entry name" value="ANTITOXIN VAPB46"/>
    <property type="match status" value="1"/>
</dbReference>
<evidence type="ECO:0000313" key="4">
    <source>
        <dbReference type="EMBL" id="OHV04348.1"/>
    </source>
</evidence>
<feature type="compositionally biased region" description="Low complexity" evidence="3">
    <location>
        <begin position="54"/>
        <end position="64"/>
    </location>
</feature>